<dbReference type="GO" id="GO:0005524">
    <property type="term" value="F:ATP binding"/>
    <property type="evidence" value="ECO:0007669"/>
    <property type="project" value="UniProtKB-KW"/>
</dbReference>
<sequence>MPGSAVAGNTPKIIILAGPNGAGKTTFAKEYLPAEASCPTYINADLIAAGLSPFAPELAAVAAGKLMLQHIQQCVQKREGFAVETTLSGRMYARLIPQWQAMGYRVELVFLQLPSAALAIERVAQRVKQGGHSIPADTIERRFHAGKEHFERIYKSLVDHWMLIDTSQTPYTVLDSSG</sequence>
<evidence type="ECO:0000256" key="2">
    <source>
        <dbReference type="ARBA" id="ARBA00022840"/>
    </source>
</evidence>
<evidence type="ECO:0000313" key="5">
    <source>
        <dbReference type="Proteomes" id="UP000217999"/>
    </source>
</evidence>
<dbReference type="RefSeq" id="WP_095549278.1">
    <property type="nucleotide sequence ID" value="NZ_NSJF01000002.1"/>
</dbReference>
<evidence type="ECO:0000256" key="1">
    <source>
        <dbReference type="ARBA" id="ARBA00022741"/>
    </source>
</evidence>
<dbReference type="Gene3D" id="3.40.50.300">
    <property type="entry name" value="P-loop containing nucleotide triphosphate hydrolases"/>
    <property type="match status" value="1"/>
</dbReference>
<comment type="caution">
    <text evidence="4">The sequence shown here is derived from an EMBL/GenBank/DDBJ whole genome shotgun (WGS) entry which is preliminary data.</text>
</comment>
<dbReference type="PANTHER" id="PTHR39206">
    <property type="entry name" value="SLL8004 PROTEIN"/>
    <property type="match status" value="1"/>
</dbReference>
<dbReference type="Pfam" id="PF06414">
    <property type="entry name" value="Zeta_toxin"/>
    <property type="match status" value="1"/>
</dbReference>
<dbReference type="PANTHER" id="PTHR39206:SF1">
    <property type="entry name" value="SLL8004 PROTEIN"/>
    <property type="match status" value="1"/>
</dbReference>
<gene>
    <name evidence="4" type="ORF">CK620_04370</name>
</gene>
<keyword evidence="2" id="KW-0067">ATP-binding</keyword>
<dbReference type="AlphaFoldDB" id="A0A2A2ABP1"/>
<keyword evidence="1" id="KW-0547">Nucleotide-binding</keyword>
<organism evidence="4 5">
    <name type="scientific">Vandammella animalimorsus</name>
    <dbReference type="NCBI Taxonomy" id="2029117"/>
    <lineage>
        <taxon>Bacteria</taxon>
        <taxon>Pseudomonadati</taxon>
        <taxon>Pseudomonadota</taxon>
        <taxon>Betaproteobacteria</taxon>
        <taxon>Burkholderiales</taxon>
        <taxon>Comamonadaceae</taxon>
        <taxon>Vandammella</taxon>
    </lineage>
</organism>
<feature type="domain" description="Zeta toxin" evidence="3">
    <location>
        <begin position="8"/>
        <end position="157"/>
    </location>
</feature>
<protein>
    <submittedName>
        <fullName evidence="4">Zeta toxin family protein</fullName>
    </submittedName>
</protein>
<dbReference type="Proteomes" id="UP000217999">
    <property type="component" value="Unassembled WGS sequence"/>
</dbReference>
<dbReference type="InterPro" id="IPR010488">
    <property type="entry name" value="Zeta_toxin_domain"/>
</dbReference>
<dbReference type="EMBL" id="NSJF01000002">
    <property type="protein sequence ID" value="PAT35154.1"/>
    <property type="molecule type" value="Genomic_DNA"/>
</dbReference>
<evidence type="ECO:0000259" key="3">
    <source>
        <dbReference type="Pfam" id="PF06414"/>
    </source>
</evidence>
<dbReference type="GO" id="GO:0016301">
    <property type="term" value="F:kinase activity"/>
    <property type="evidence" value="ECO:0007669"/>
    <property type="project" value="InterPro"/>
</dbReference>
<reference evidence="4 5" key="1">
    <citation type="submission" date="2017-08" db="EMBL/GenBank/DDBJ databases">
        <title>WGS of Clinical strains of the CDC Group NO-1 linked to zoonotic infections in humans.</title>
        <authorList>
            <person name="Bernier A.-M."/>
            <person name="Bernard K."/>
        </authorList>
    </citation>
    <scope>NUCLEOTIDE SEQUENCE [LARGE SCALE GENOMIC DNA]</scope>
    <source>
        <strain evidence="4 5">NML03-0146</strain>
    </source>
</reference>
<dbReference type="InterPro" id="IPR027417">
    <property type="entry name" value="P-loop_NTPase"/>
</dbReference>
<name>A0A2A2ABP1_9BURK</name>
<accession>A0A2A2ABP1</accession>
<proteinExistence type="predicted"/>
<evidence type="ECO:0000313" key="4">
    <source>
        <dbReference type="EMBL" id="PAT35154.1"/>
    </source>
</evidence>
<dbReference type="SUPFAM" id="SSF52540">
    <property type="entry name" value="P-loop containing nucleoside triphosphate hydrolases"/>
    <property type="match status" value="1"/>
</dbReference>